<reference evidence="9 10" key="1">
    <citation type="submission" date="2022-07" db="EMBL/GenBank/DDBJ databases">
        <title>Genome-wide signatures of adaptation to extreme environments.</title>
        <authorList>
            <person name="Cho C.H."/>
            <person name="Yoon H.S."/>
        </authorList>
    </citation>
    <scope>NUCLEOTIDE SEQUENCE [LARGE SCALE GENOMIC DNA]</scope>
    <source>
        <strain evidence="9 10">108.79 E11</strain>
    </source>
</reference>
<keyword evidence="6 7" id="KW-0012">Acyltransferase</keyword>
<keyword evidence="2 7" id="KW-0808">Transferase</keyword>
<feature type="transmembrane region" description="Helical" evidence="7">
    <location>
        <begin position="230"/>
        <end position="255"/>
    </location>
</feature>
<feature type="domain" description="Palmitoyltransferase DHHC" evidence="8">
    <location>
        <begin position="134"/>
        <end position="254"/>
    </location>
</feature>
<evidence type="ECO:0000256" key="4">
    <source>
        <dbReference type="ARBA" id="ARBA00022989"/>
    </source>
</evidence>
<dbReference type="InterPro" id="IPR039859">
    <property type="entry name" value="PFA4/ZDH16/20/ERF2-like"/>
</dbReference>
<dbReference type="GO" id="GO:0005783">
    <property type="term" value="C:endoplasmic reticulum"/>
    <property type="evidence" value="ECO:0007669"/>
    <property type="project" value="TreeGrafter"/>
</dbReference>
<comment type="caution">
    <text evidence="9">The sequence shown here is derived from an EMBL/GenBank/DDBJ whole genome shotgun (WGS) entry which is preliminary data.</text>
</comment>
<evidence type="ECO:0000256" key="7">
    <source>
        <dbReference type="RuleBase" id="RU079119"/>
    </source>
</evidence>
<keyword evidence="5 7" id="KW-0472">Membrane</keyword>
<dbReference type="InterPro" id="IPR001594">
    <property type="entry name" value="Palmitoyltrfase_DHHC"/>
</dbReference>
<evidence type="ECO:0000313" key="9">
    <source>
        <dbReference type="EMBL" id="KAK4523702.1"/>
    </source>
</evidence>
<dbReference type="Pfam" id="PF01529">
    <property type="entry name" value="DHHC"/>
    <property type="match status" value="1"/>
</dbReference>
<evidence type="ECO:0000256" key="6">
    <source>
        <dbReference type="ARBA" id="ARBA00023315"/>
    </source>
</evidence>
<proteinExistence type="inferred from homology"/>
<keyword evidence="3 7" id="KW-0812">Transmembrane</keyword>
<accession>A0AAV9I8N5</accession>
<dbReference type="GO" id="GO:0019706">
    <property type="term" value="F:protein-cysteine S-palmitoyltransferase activity"/>
    <property type="evidence" value="ECO:0007669"/>
    <property type="project" value="UniProtKB-EC"/>
</dbReference>
<evidence type="ECO:0000256" key="2">
    <source>
        <dbReference type="ARBA" id="ARBA00022679"/>
    </source>
</evidence>
<protein>
    <recommendedName>
        <fullName evidence="7">Palmitoyltransferase</fullName>
        <ecNumber evidence="7">2.3.1.225</ecNumber>
    </recommendedName>
</protein>
<evidence type="ECO:0000256" key="5">
    <source>
        <dbReference type="ARBA" id="ARBA00023136"/>
    </source>
</evidence>
<keyword evidence="4 7" id="KW-1133">Transmembrane helix</keyword>
<keyword evidence="10" id="KW-1185">Reference proteome</keyword>
<dbReference type="EC" id="2.3.1.225" evidence="7"/>
<comment type="subcellular location">
    <subcellularLocation>
        <location evidence="1">Membrane</location>
        <topology evidence="1">Multi-pass membrane protein</topology>
    </subcellularLocation>
</comment>
<dbReference type="GO" id="GO:0005794">
    <property type="term" value="C:Golgi apparatus"/>
    <property type="evidence" value="ECO:0007669"/>
    <property type="project" value="TreeGrafter"/>
</dbReference>
<sequence length="268" mass="31119">MLWLTGIYLLYCVVLLLVVYSLFIRNKPRRKHGSSSRSSTDKQVRLYKSVQKKSSVVWWFLYPCCLSCVIGVFWNDVSPGMALIDSWWSRPGFIWFHYIASLICWLSCVASSPGANLKEPDGLLDRRVTKGGHNTEQYCLICQVSVSPDSKHCYYCNICVPSWDHHCLWVHNCIAQRNIPVFTVFLIHCAWMWLHGAYICTSVAIQQTPKDIQKPSFIVFWLEDVVNHQFLLALYATLLYIGGMLFLLFSGTYLYRAIKGRKQKYKKY</sequence>
<feature type="transmembrane region" description="Helical" evidence="7">
    <location>
        <begin position="94"/>
        <end position="117"/>
    </location>
</feature>
<evidence type="ECO:0000313" key="10">
    <source>
        <dbReference type="Proteomes" id="UP001300502"/>
    </source>
</evidence>
<dbReference type="AlphaFoldDB" id="A0AAV9I8N5"/>
<evidence type="ECO:0000256" key="3">
    <source>
        <dbReference type="ARBA" id="ARBA00022692"/>
    </source>
</evidence>
<dbReference type="PROSITE" id="PS50216">
    <property type="entry name" value="DHHC"/>
    <property type="match status" value="1"/>
</dbReference>
<comment type="catalytic activity">
    <reaction evidence="7">
        <text>L-cysteinyl-[protein] + hexadecanoyl-CoA = S-hexadecanoyl-L-cysteinyl-[protein] + CoA</text>
        <dbReference type="Rhea" id="RHEA:36683"/>
        <dbReference type="Rhea" id="RHEA-COMP:10131"/>
        <dbReference type="Rhea" id="RHEA-COMP:11032"/>
        <dbReference type="ChEBI" id="CHEBI:29950"/>
        <dbReference type="ChEBI" id="CHEBI:57287"/>
        <dbReference type="ChEBI" id="CHEBI:57379"/>
        <dbReference type="ChEBI" id="CHEBI:74151"/>
        <dbReference type="EC" id="2.3.1.225"/>
    </reaction>
</comment>
<dbReference type="Proteomes" id="UP001300502">
    <property type="component" value="Unassembled WGS sequence"/>
</dbReference>
<evidence type="ECO:0000259" key="8">
    <source>
        <dbReference type="Pfam" id="PF01529"/>
    </source>
</evidence>
<dbReference type="PANTHER" id="PTHR22883">
    <property type="entry name" value="ZINC FINGER DHHC DOMAIN CONTAINING PROTEIN"/>
    <property type="match status" value="1"/>
</dbReference>
<feature type="transmembrane region" description="Helical" evidence="7">
    <location>
        <begin position="56"/>
        <end position="74"/>
    </location>
</feature>
<dbReference type="GO" id="GO:0016020">
    <property type="term" value="C:membrane"/>
    <property type="evidence" value="ECO:0007669"/>
    <property type="project" value="UniProtKB-SubCell"/>
</dbReference>
<feature type="transmembrane region" description="Helical" evidence="7">
    <location>
        <begin position="181"/>
        <end position="205"/>
    </location>
</feature>
<name>A0AAV9I8N5_9RHOD</name>
<dbReference type="GO" id="GO:0006612">
    <property type="term" value="P:protein targeting to membrane"/>
    <property type="evidence" value="ECO:0007669"/>
    <property type="project" value="TreeGrafter"/>
</dbReference>
<dbReference type="PANTHER" id="PTHR22883:SF203">
    <property type="entry name" value="PALMITOYLTRANSFERASE"/>
    <property type="match status" value="1"/>
</dbReference>
<comment type="similarity">
    <text evidence="7">Belongs to the DHHC palmitoyltransferase family.</text>
</comment>
<organism evidence="9 10">
    <name type="scientific">Galdieria yellowstonensis</name>
    <dbReference type="NCBI Taxonomy" id="3028027"/>
    <lineage>
        <taxon>Eukaryota</taxon>
        <taxon>Rhodophyta</taxon>
        <taxon>Bangiophyceae</taxon>
        <taxon>Galdieriales</taxon>
        <taxon>Galdieriaceae</taxon>
        <taxon>Galdieria</taxon>
    </lineage>
</organism>
<dbReference type="EMBL" id="JANCYU010000019">
    <property type="protein sequence ID" value="KAK4523702.1"/>
    <property type="molecule type" value="Genomic_DNA"/>
</dbReference>
<feature type="transmembrane region" description="Helical" evidence="7">
    <location>
        <begin position="6"/>
        <end position="24"/>
    </location>
</feature>
<comment type="domain">
    <text evidence="7">The DHHC domain is required for palmitoyltransferase activity.</text>
</comment>
<evidence type="ECO:0000256" key="1">
    <source>
        <dbReference type="ARBA" id="ARBA00004141"/>
    </source>
</evidence>
<gene>
    <name evidence="9" type="ORF">GAYE_PCTG75G1598</name>
</gene>